<evidence type="ECO:0000313" key="9">
    <source>
        <dbReference type="Proteomes" id="UP000322530"/>
    </source>
</evidence>
<name>A0A5A5TIH2_9CHLR</name>
<dbReference type="GO" id="GO:0051287">
    <property type="term" value="F:NAD binding"/>
    <property type="evidence" value="ECO:0007669"/>
    <property type="project" value="InterPro"/>
</dbReference>
<dbReference type="PANTHER" id="PTHR43761:SF1">
    <property type="entry name" value="D-ISOMER SPECIFIC 2-HYDROXYACID DEHYDROGENASE CATALYTIC DOMAIN-CONTAINING PROTEIN-RELATED"/>
    <property type="match status" value="1"/>
</dbReference>
<proteinExistence type="inferred from homology"/>
<dbReference type="InterPro" id="IPR050418">
    <property type="entry name" value="D-iso_2-hydroxyacid_DH_PdxB"/>
</dbReference>
<feature type="domain" description="D-isomer specific 2-hydroxyacid dehydrogenase NAD-binding" evidence="7">
    <location>
        <begin position="113"/>
        <end position="294"/>
    </location>
</feature>
<dbReference type="Pfam" id="PF02826">
    <property type="entry name" value="2-Hacid_dh_C"/>
    <property type="match status" value="1"/>
</dbReference>
<comment type="caution">
    <text evidence="8">The sequence shown here is derived from an EMBL/GenBank/DDBJ whole genome shotgun (WGS) entry which is preliminary data.</text>
</comment>
<dbReference type="PANTHER" id="PTHR43761">
    <property type="entry name" value="D-ISOMER SPECIFIC 2-HYDROXYACID DEHYDROGENASE FAMILY PROTEIN (AFU_ORTHOLOGUE AFUA_1G13630)"/>
    <property type="match status" value="1"/>
</dbReference>
<comment type="similarity">
    <text evidence="1 4">Belongs to the D-isomer specific 2-hydroxyacid dehydrogenase family.</text>
</comment>
<evidence type="ECO:0000259" key="7">
    <source>
        <dbReference type="Pfam" id="PF02826"/>
    </source>
</evidence>
<evidence type="ECO:0008006" key="10">
    <source>
        <dbReference type="Google" id="ProtNLM"/>
    </source>
</evidence>
<organism evidence="8 9">
    <name type="scientific">Dictyobacter arantiisoli</name>
    <dbReference type="NCBI Taxonomy" id="2014874"/>
    <lineage>
        <taxon>Bacteria</taxon>
        <taxon>Bacillati</taxon>
        <taxon>Chloroflexota</taxon>
        <taxon>Ktedonobacteria</taxon>
        <taxon>Ktedonobacterales</taxon>
        <taxon>Dictyobacteraceae</taxon>
        <taxon>Dictyobacter</taxon>
    </lineage>
</organism>
<dbReference type="OrthoDB" id="9792971at2"/>
<dbReference type="FunFam" id="3.40.50.720:FF:000203">
    <property type="entry name" value="D-3-phosphoglycerate dehydrogenase (SerA)"/>
    <property type="match status" value="1"/>
</dbReference>
<dbReference type="GO" id="GO:0016616">
    <property type="term" value="F:oxidoreductase activity, acting on the CH-OH group of donors, NAD or NADP as acceptor"/>
    <property type="evidence" value="ECO:0007669"/>
    <property type="project" value="InterPro"/>
</dbReference>
<dbReference type="Proteomes" id="UP000322530">
    <property type="component" value="Unassembled WGS sequence"/>
</dbReference>
<evidence type="ECO:0000256" key="3">
    <source>
        <dbReference type="ARBA" id="ARBA00023027"/>
    </source>
</evidence>
<dbReference type="Pfam" id="PF00389">
    <property type="entry name" value="2-Hacid_dh"/>
    <property type="match status" value="1"/>
</dbReference>
<dbReference type="InterPro" id="IPR043322">
    <property type="entry name" value="CtBP"/>
</dbReference>
<sequence>MQKKKQTVVIADYDYSNVDIERAIIEGAGIELVAAQCKSEDDVIETARDANAIIAQYATIGARAITALTRCRVIARYGTGVDIVDVDAATQHNILVTNVPNNWCENEVADHAMTLLLTVARKIRNYDHATRAGVWHWQSGQPIHRLHGRILGLLSFGAIAQAIATRATGFGMRIITHDPYRPPEDITAHGATPVSFDALIEQADYLMIQAPLTAQTRNLIDETQLRRMKPEAILINTARGPIVNDQALYRALKEGWIAAAGLDDIEEEPAKLRNWTPTNPLFGLDNVIITPHAAYYSEEAIHFVRDFAAQEVVRVLTGKPPLSPVNAVSPASTHGKTFSSEEQ</sequence>
<dbReference type="InterPro" id="IPR036291">
    <property type="entry name" value="NAD(P)-bd_dom_sf"/>
</dbReference>
<dbReference type="SUPFAM" id="SSF52283">
    <property type="entry name" value="Formate/glycerate dehydrogenase catalytic domain-like"/>
    <property type="match status" value="1"/>
</dbReference>
<protein>
    <recommendedName>
        <fullName evidence="10">Dehydrogenase</fullName>
    </recommendedName>
</protein>
<feature type="domain" description="D-isomer specific 2-hydroxyacid dehydrogenase catalytic" evidence="6">
    <location>
        <begin position="23"/>
        <end position="326"/>
    </location>
</feature>
<evidence type="ECO:0000256" key="5">
    <source>
        <dbReference type="SAM" id="MobiDB-lite"/>
    </source>
</evidence>
<dbReference type="EMBL" id="BIXY01000087">
    <property type="protein sequence ID" value="GCF10916.1"/>
    <property type="molecule type" value="Genomic_DNA"/>
</dbReference>
<dbReference type="AlphaFoldDB" id="A0A5A5TIH2"/>
<dbReference type="SUPFAM" id="SSF51735">
    <property type="entry name" value="NAD(P)-binding Rossmann-fold domains"/>
    <property type="match status" value="1"/>
</dbReference>
<dbReference type="GO" id="GO:0003714">
    <property type="term" value="F:transcription corepressor activity"/>
    <property type="evidence" value="ECO:0007669"/>
    <property type="project" value="InterPro"/>
</dbReference>
<evidence type="ECO:0000259" key="6">
    <source>
        <dbReference type="Pfam" id="PF00389"/>
    </source>
</evidence>
<keyword evidence="3" id="KW-0520">NAD</keyword>
<dbReference type="Gene3D" id="3.40.50.720">
    <property type="entry name" value="NAD(P)-binding Rossmann-like Domain"/>
    <property type="match status" value="2"/>
</dbReference>
<dbReference type="InterPro" id="IPR006139">
    <property type="entry name" value="D-isomer_2_OHA_DH_cat_dom"/>
</dbReference>
<evidence type="ECO:0000313" key="8">
    <source>
        <dbReference type="EMBL" id="GCF10916.1"/>
    </source>
</evidence>
<evidence type="ECO:0000256" key="2">
    <source>
        <dbReference type="ARBA" id="ARBA00023002"/>
    </source>
</evidence>
<dbReference type="RefSeq" id="WP_149403774.1">
    <property type="nucleotide sequence ID" value="NZ_BIXY01000087.1"/>
</dbReference>
<feature type="region of interest" description="Disordered" evidence="5">
    <location>
        <begin position="324"/>
        <end position="343"/>
    </location>
</feature>
<gene>
    <name evidence="8" type="ORF">KDI_44800</name>
</gene>
<evidence type="ECO:0000256" key="1">
    <source>
        <dbReference type="ARBA" id="ARBA00005854"/>
    </source>
</evidence>
<dbReference type="CDD" id="cd05299">
    <property type="entry name" value="CtBP_dh"/>
    <property type="match status" value="1"/>
</dbReference>
<keyword evidence="2 4" id="KW-0560">Oxidoreductase</keyword>
<keyword evidence="9" id="KW-1185">Reference proteome</keyword>
<reference evidence="8 9" key="1">
    <citation type="submission" date="2019-01" db="EMBL/GenBank/DDBJ databases">
        <title>Draft genome sequence of Dictyobacter sp. Uno17.</title>
        <authorList>
            <person name="Wang C.M."/>
            <person name="Zheng Y."/>
            <person name="Sakai Y."/>
            <person name="Abe K."/>
            <person name="Yokota A."/>
            <person name="Yabe S."/>
        </authorList>
    </citation>
    <scope>NUCLEOTIDE SEQUENCE [LARGE SCALE GENOMIC DNA]</scope>
    <source>
        <strain evidence="8 9">Uno17</strain>
    </source>
</reference>
<feature type="compositionally biased region" description="Polar residues" evidence="5">
    <location>
        <begin position="329"/>
        <end position="343"/>
    </location>
</feature>
<accession>A0A5A5TIH2</accession>
<dbReference type="InterPro" id="IPR006140">
    <property type="entry name" value="D-isomer_DH_NAD-bd"/>
</dbReference>
<evidence type="ECO:0000256" key="4">
    <source>
        <dbReference type="RuleBase" id="RU003719"/>
    </source>
</evidence>